<dbReference type="Gene3D" id="1.25.40.390">
    <property type="match status" value="1"/>
</dbReference>
<dbReference type="InterPro" id="IPR033985">
    <property type="entry name" value="SusD-like_N"/>
</dbReference>
<sequence length="473" mass="53331">MNMNKIYINVILAILLSVFLGSCDKYLNVEPKSSLSEDEMFASEAGFQQALSGVYASLASRNLYGDNFTMGFVSALAQNYATSGEGNLFVETRAYNYTSLEVSEYVTGTWSGAYNAIASVNNILKFSESNRSVLSNNSYQQIRGEALAIRALLHFDLLRLFAPAYAVDPSAQAIPYKVSIDQYSVGPSSVSEIIGFVLSDLKEAETLLEGLDPIFANTMQRRFKLNYYAVKGLQARVYLYKGENSEAYTAAKTVIDSEKFPFVDQSAVNTSSAGIKDRLFMSELVFALRNRDLSSWAVDAYFTFYINSTYRLTRPSADIATIYEANTNDLRYGNLFENSSDVLFPSKFWQTSTSTIDSTRLDRMIPVVRMSELRYIMAETAPSLSESLDQLNLVRLGRHLTEFPKDASTLNSTFIQAEITKEYQKECYAEGQLFFFYKRLNFSQIQFAPTTFGTSVYVLPIPENEKEFNNYYQ</sequence>
<keyword evidence="3" id="KW-1185">Reference proteome</keyword>
<gene>
    <name evidence="2" type="ORF">FAZ19_03935</name>
</gene>
<protein>
    <submittedName>
        <fullName evidence="2">RagB/SusD family nutrient uptake outer membrane protein</fullName>
    </submittedName>
</protein>
<dbReference type="SUPFAM" id="SSF48452">
    <property type="entry name" value="TPR-like"/>
    <property type="match status" value="1"/>
</dbReference>
<evidence type="ECO:0000313" key="3">
    <source>
        <dbReference type="Proteomes" id="UP000309872"/>
    </source>
</evidence>
<dbReference type="EMBL" id="SUKA01000001">
    <property type="protein sequence ID" value="TJY68414.1"/>
    <property type="molecule type" value="Genomic_DNA"/>
</dbReference>
<evidence type="ECO:0000313" key="2">
    <source>
        <dbReference type="EMBL" id="TJY68414.1"/>
    </source>
</evidence>
<dbReference type="AlphaFoldDB" id="A0A4U0HAJ3"/>
<accession>A0A4U0HAJ3</accession>
<comment type="caution">
    <text evidence="2">The sequence shown here is derived from an EMBL/GenBank/DDBJ whole genome shotgun (WGS) entry which is preliminary data.</text>
</comment>
<dbReference type="Proteomes" id="UP000309872">
    <property type="component" value="Unassembled WGS sequence"/>
</dbReference>
<evidence type="ECO:0000259" key="1">
    <source>
        <dbReference type="Pfam" id="PF14322"/>
    </source>
</evidence>
<reference evidence="2 3" key="1">
    <citation type="submission" date="2019-04" db="EMBL/GenBank/DDBJ databases">
        <title>Sphingobacterium olei sp. nov., isolated from oil-contaminated soil.</title>
        <authorList>
            <person name="Liu B."/>
        </authorList>
    </citation>
    <scope>NUCLEOTIDE SEQUENCE [LARGE SCALE GENOMIC DNA]</scope>
    <source>
        <strain evidence="2 3">Y3L14</strain>
    </source>
</reference>
<feature type="domain" description="SusD-like N-terminal" evidence="1">
    <location>
        <begin position="25"/>
        <end position="239"/>
    </location>
</feature>
<proteinExistence type="predicted"/>
<dbReference type="Gene3D" id="1.25.40.900">
    <property type="match status" value="1"/>
</dbReference>
<dbReference type="OrthoDB" id="1097962at2"/>
<dbReference type="InterPro" id="IPR011990">
    <property type="entry name" value="TPR-like_helical_dom_sf"/>
</dbReference>
<dbReference type="PROSITE" id="PS51257">
    <property type="entry name" value="PROKAR_LIPOPROTEIN"/>
    <property type="match status" value="1"/>
</dbReference>
<name>A0A4U0HAJ3_9SPHI</name>
<organism evidence="2 3">
    <name type="scientific">Sphingobacterium alkalisoli</name>
    <dbReference type="NCBI Taxonomy" id="1874115"/>
    <lineage>
        <taxon>Bacteria</taxon>
        <taxon>Pseudomonadati</taxon>
        <taxon>Bacteroidota</taxon>
        <taxon>Sphingobacteriia</taxon>
        <taxon>Sphingobacteriales</taxon>
        <taxon>Sphingobacteriaceae</taxon>
        <taxon>Sphingobacterium</taxon>
    </lineage>
</organism>
<dbReference type="Pfam" id="PF14322">
    <property type="entry name" value="SusD-like_3"/>
    <property type="match status" value="1"/>
</dbReference>
<dbReference type="Gene3D" id="2.20.20.130">
    <property type="match status" value="1"/>
</dbReference>